<proteinExistence type="predicted"/>
<accession>A0A1R4B3E0</accession>
<dbReference type="AlphaFoldDB" id="A0A1R4B3E0"/>
<gene>
    <name evidence="1" type="ORF">VPAL9027_01400</name>
</gene>
<protein>
    <submittedName>
        <fullName evidence="1">Uncharacterized protein</fullName>
    </submittedName>
</protein>
<evidence type="ECO:0000313" key="1">
    <source>
        <dbReference type="EMBL" id="SJL83432.1"/>
    </source>
</evidence>
<dbReference type="RefSeq" id="WP_159439110.1">
    <property type="nucleotide sequence ID" value="NZ_AP024887.1"/>
</dbReference>
<sequence length="53" mass="5776">MMIRFILLLSILMQIGIALTEQGWLCYAAQLSAFLSCIALALSGPQSRSAMDN</sequence>
<evidence type="ECO:0000313" key="2">
    <source>
        <dbReference type="Proteomes" id="UP000189475"/>
    </source>
</evidence>
<organism evidence="1 2">
    <name type="scientific">Vibrio palustris</name>
    <dbReference type="NCBI Taxonomy" id="1918946"/>
    <lineage>
        <taxon>Bacteria</taxon>
        <taxon>Pseudomonadati</taxon>
        <taxon>Pseudomonadota</taxon>
        <taxon>Gammaproteobacteria</taxon>
        <taxon>Vibrionales</taxon>
        <taxon>Vibrionaceae</taxon>
        <taxon>Vibrio</taxon>
    </lineage>
</organism>
<dbReference type="Proteomes" id="UP000189475">
    <property type="component" value="Unassembled WGS sequence"/>
</dbReference>
<dbReference type="STRING" id="1918946.VPAL9027_01400"/>
<keyword evidence="2" id="KW-1185">Reference proteome</keyword>
<name>A0A1R4B3E0_9VIBR</name>
<reference evidence="1 2" key="1">
    <citation type="submission" date="2017-02" db="EMBL/GenBank/DDBJ databases">
        <authorList>
            <person name="Peterson S.W."/>
        </authorList>
    </citation>
    <scope>NUCLEOTIDE SEQUENCE [LARGE SCALE GENOMIC DNA]</scope>
    <source>
        <strain evidence="1 2">CECT 9027</strain>
    </source>
</reference>
<dbReference type="EMBL" id="FUFT01000002">
    <property type="protein sequence ID" value="SJL83432.1"/>
    <property type="molecule type" value="Genomic_DNA"/>
</dbReference>